<dbReference type="Gene3D" id="1.10.357.10">
    <property type="entry name" value="Tetracycline Repressor, domain 2"/>
    <property type="match status" value="1"/>
</dbReference>
<feature type="DNA-binding region" description="H-T-H motif" evidence="2">
    <location>
        <begin position="31"/>
        <end position="50"/>
    </location>
</feature>
<evidence type="ECO:0000256" key="1">
    <source>
        <dbReference type="ARBA" id="ARBA00023125"/>
    </source>
</evidence>
<dbReference type="PANTHER" id="PTHR43479:SF11">
    <property type="entry name" value="ACREF_ENVCD OPERON REPRESSOR-RELATED"/>
    <property type="match status" value="1"/>
</dbReference>
<evidence type="ECO:0000313" key="7">
    <source>
        <dbReference type="Proteomes" id="UP000071927"/>
    </source>
</evidence>
<evidence type="ECO:0000313" key="6">
    <source>
        <dbReference type="Proteomes" id="UP000070198"/>
    </source>
</evidence>
<dbReference type="Pfam" id="PF14278">
    <property type="entry name" value="TetR_C_8"/>
    <property type="match status" value="1"/>
</dbReference>
<sequence>MKNDSLSEFTDRKIRDTMVKCLLEKSYDEIRITDLTNQAQINRTTFYLFYQSKEELVKTICDEYIYQYCQSLKESLQTGNLNYASAIYYFEKLPSKKDLLEILFSLSLKNYTPDLVMQKEIERVVTEIFSQKYPRVSPYRIDYFSKIFASNTLATIKWWLENQQDCSVEVVVDMINQIMTQGLETILLDI</sequence>
<dbReference type="InterPro" id="IPR039532">
    <property type="entry name" value="TetR_C_Firmicutes"/>
</dbReference>
<dbReference type="PROSITE" id="PS50977">
    <property type="entry name" value="HTH_TETR_2"/>
    <property type="match status" value="1"/>
</dbReference>
<proteinExistence type="predicted"/>
<reference evidence="6 7" key="1">
    <citation type="submission" date="2016-01" db="EMBL/GenBank/DDBJ databases">
        <title>Highly variable Streptococcus oralis are common among viridans streptococci isolated from primates.</title>
        <authorList>
            <person name="Denapaite D."/>
            <person name="Rieger M."/>
            <person name="Koendgen S."/>
            <person name="Brueckner R."/>
            <person name="Ochigava I."/>
            <person name="Kappeler P."/>
            <person name="Maetz-Rensing K."/>
            <person name="Leendertz F."/>
            <person name="Hakenbeck R."/>
        </authorList>
    </citation>
    <scope>NUCLEOTIDE SEQUENCE [LARGE SCALE GENOMIC DNA]</scope>
    <source>
        <strain evidence="4 6">DD02</strain>
        <strain evidence="5 7">DD03</strain>
    </source>
</reference>
<dbReference type="Proteomes" id="UP000071927">
    <property type="component" value="Unassembled WGS sequence"/>
</dbReference>
<evidence type="ECO:0000313" key="4">
    <source>
        <dbReference type="EMBL" id="KXT67351.1"/>
    </source>
</evidence>
<dbReference type="InterPro" id="IPR001647">
    <property type="entry name" value="HTH_TetR"/>
</dbReference>
<keyword evidence="1 2" id="KW-0238">DNA-binding</keyword>
<dbReference type="InterPro" id="IPR009057">
    <property type="entry name" value="Homeodomain-like_sf"/>
</dbReference>
<evidence type="ECO:0000256" key="2">
    <source>
        <dbReference type="PROSITE-ProRule" id="PRU00335"/>
    </source>
</evidence>
<dbReference type="EMBL" id="LQOF01000298">
    <property type="protein sequence ID" value="KXT67351.1"/>
    <property type="molecule type" value="Genomic_DNA"/>
</dbReference>
<feature type="domain" description="HTH tetR-type" evidence="3">
    <location>
        <begin position="8"/>
        <end position="68"/>
    </location>
</feature>
<protein>
    <submittedName>
        <fullName evidence="5">Transcriptional regulator, TetR family</fullName>
    </submittedName>
</protein>
<dbReference type="InterPro" id="IPR050624">
    <property type="entry name" value="HTH-type_Tx_Regulator"/>
</dbReference>
<dbReference type="Proteomes" id="UP000070198">
    <property type="component" value="Unassembled WGS sequence"/>
</dbReference>
<dbReference type="PATRIC" id="fig|315405.11.peg.1704"/>
<dbReference type="AlphaFoldDB" id="A0A139R2Z9"/>
<gene>
    <name evidence="4" type="ORF">SGADD02_01448</name>
    <name evidence="5" type="ORF">SGADD03_00957</name>
</gene>
<dbReference type="RefSeq" id="WP_061458894.1">
    <property type="nucleotide sequence ID" value="NZ_KQ968748.1"/>
</dbReference>
<dbReference type="GO" id="GO:0003677">
    <property type="term" value="F:DNA binding"/>
    <property type="evidence" value="ECO:0007669"/>
    <property type="project" value="UniProtKB-UniRule"/>
</dbReference>
<evidence type="ECO:0000313" key="5">
    <source>
        <dbReference type="EMBL" id="KXU09220.1"/>
    </source>
</evidence>
<comment type="caution">
    <text evidence="5">The sequence shown here is derived from an EMBL/GenBank/DDBJ whole genome shotgun (WGS) entry which is preliminary data.</text>
</comment>
<evidence type="ECO:0000259" key="3">
    <source>
        <dbReference type="PROSITE" id="PS50977"/>
    </source>
</evidence>
<accession>A0A139R2Z9</accession>
<dbReference type="EMBL" id="LQXV01000162">
    <property type="protein sequence ID" value="KXU09220.1"/>
    <property type="molecule type" value="Genomic_DNA"/>
</dbReference>
<dbReference type="SUPFAM" id="SSF46689">
    <property type="entry name" value="Homeodomain-like"/>
    <property type="match status" value="1"/>
</dbReference>
<organism evidence="5 7">
    <name type="scientific">Streptococcus gallolyticus</name>
    <dbReference type="NCBI Taxonomy" id="315405"/>
    <lineage>
        <taxon>Bacteria</taxon>
        <taxon>Bacillati</taxon>
        <taxon>Bacillota</taxon>
        <taxon>Bacilli</taxon>
        <taxon>Lactobacillales</taxon>
        <taxon>Streptococcaceae</taxon>
        <taxon>Streptococcus</taxon>
    </lineage>
</organism>
<name>A0A139R2Z9_9STRE</name>
<dbReference type="PANTHER" id="PTHR43479">
    <property type="entry name" value="ACREF/ENVCD OPERON REPRESSOR-RELATED"/>
    <property type="match status" value="1"/>
</dbReference>